<reference evidence="2 3" key="1">
    <citation type="submission" date="2012-11" db="EMBL/GenBank/DDBJ databases">
        <title>Whole genome sequence of Acidocella aminolytica 101 = DSM 11237.</title>
        <authorList>
            <person name="Azuma Y."/>
            <person name="Higashiura N."/>
            <person name="Hirakawa H."/>
            <person name="Matsushita K."/>
        </authorList>
    </citation>
    <scope>NUCLEOTIDE SEQUENCE [LARGE SCALE GENOMIC DNA]</scope>
    <source>
        <strain evidence="3">101 / DSM 11237</strain>
    </source>
</reference>
<protein>
    <submittedName>
        <fullName evidence="2">NAD dependent formate dehydrogenase</fullName>
    </submittedName>
</protein>
<evidence type="ECO:0000313" key="3">
    <source>
        <dbReference type="Proteomes" id="UP000032668"/>
    </source>
</evidence>
<proteinExistence type="predicted"/>
<feature type="compositionally biased region" description="Low complexity" evidence="1">
    <location>
        <begin position="71"/>
        <end position="86"/>
    </location>
</feature>
<dbReference type="STRING" id="1120923.SAMN02746095_03324"/>
<dbReference type="RefSeq" id="WP_048877073.1">
    <property type="nucleotide sequence ID" value="NZ_BANC01000001.1"/>
</dbReference>
<evidence type="ECO:0000313" key="2">
    <source>
        <dbReference type="EMBL" id="GAN78575.1"/>
    </source>
</evidence>
<dbReference type="Pfam" id="PF11390">
    <property type="entry name" value="FdsD"/>
    <property type="match status" value="1"/>
</dbReference>
<evidence type="ECO:0000256" key="1">
    <source>
        <dbReference type="SAM" id="MobiDB-lite"/>
    </source>
</evidence>
<dbReference type="InterPro" id="IPR021074">
    <property type="entry name" value="Formate_DH_dsu"/>
</dbReference>
<keyword evidence="3" id="KW-1185">Reference proteome</keyword>
<sequence>MKIEKLVHMANQIGDFFGHEQEDEAVTSIAAHLKKFWERRMLAQIFTHLEAGGAGLHDRVRKAVARLQQTAQATTTAASHTAKAAQSDQHPR</sequence>
<dbReference type="OrthoDB" id="7409377at2"/>
<organism evidence="2 3">
    <name type="scientific">Acidocella aminolytica 101 = DSM 11237</name>
    <dbReference type="NCBI Taxonomy" id="1120923"/>
    <lineage>
        <taxon>Bacteria</taxon>
        <taxon>Pseudomonadati</taxon>
        <taxon>Pseudomonadota</taxon>
        <taxon>Alphaproteobacteria</taxon>
        <taxon>Acetobacterales</taxon>
        <taxon>Acidocellaceae</taxon>
        <taxon>Acidocella</taxon>
    </lineage>
</organism>
<dbReference type="AlphaFoldDB" id="A0A0D6P9Y0"/>
<dbReference type="EMBL" id="BANC01000001">
    <property type="protein sequence ID" value="GAN78575.1"/>
    <property type="molecule type" value="Genomic_DNA"/>
</dbReference>
<comment type="caution">
    <text evidence="2">The sequence shown here is derived from an EMBL/GenBank/DDBJ whole genome shotgun (WGS) entry which is preliminary data.</text>
</comment>
<accession>A0A0D6P9Y0</accession>
<gene>
    <name evidence="2" type="ORF">Aam_001_007</name>
</gene>
<name>A0A0D6P9Y0_9PROT</name>
<feature type="region of interest" description="Disordered" evidence="1">
    <location>
        <begin position="71"/>
        <end position="92"/>
    </location>
</feature>
<dbReference type="Proteomes" id="UP000032668">
    <property type="component" value="Unassembled WGS sequence"/>
</dbReference>